<dbReference type="OrthoDB" id="2942982at2"/>
<dbReference type="AlphaFoldDB" id="A0A0U1NYC4"/>
<organism evidence="1 2">
    <name type="scientific">Neobacillus massiliamazoniensis</name>
    <dbReference type="NCBI Taxonomy" id="1499688"/>
    <lineage>
        <taxon>Bacteria</taxon>
        <taxon>Bacillati</taxon>
        <taxon>Bacillota</taxon>
        <taxon>Bacilli</taxon>
        <taxon>Bacillales</taxon>
        <taxon>Bacillaceae</taxon>
        <taxon>Neobacillus</taxon>
    </lineage>
</organism>
<dbReference type="EMBL" id="CVRB01000003">
    <property type="protein sequence ID" value="CRK82987.1"/>
    <property type="molecule type" value="Genomic_DNA"/>
</dbReference>
<sequence>MNFDTKELNVVFPNEVLNGKKIESVMISPIDRQIGVAALTGKIKNMQLLRLYQIIKVEDGNFVPTHEIGAFTFNTKDKLKDFIKSLPEMSAIKILMLMNPYPLLSN</sequence>
<evidence type="ECO:0000313" key="2">
    <source>
        <dbReference type="Proteomes" id="UP000199087"/>
    </source>
</evidence>
<protein>
    <submittedName>
        <fullName evidence="1">Uncharacterized protein</fullName>
    </submittedName>
</protein>
<dbReference type="RefSeq" id="WP_090635289.1">
    <property type="nucleotide sequence ID" value="NZ_CVRB01000003.1"/>
</dbReference>
<evidence type="ECO:0000313" key="1">
    <source>
        <dbReference type="EMBL" id="CRK82987.1"/>
    </source>
</evidence>
<keyword evidence="2" id="KW-1185">Reference proteome</keyword>
<reference evidence="2" key="1">
    <citation type="submission" date="2015-05" db="EMBL/GenBank/DDBJ databases">
        <authorList>
            <person name="Urmite Genomes"/>
        </authorList>
    </citation>
    <scope>NUCLEOTIDE SEQUENCE [LARGE SCALE GENOMIC DNA]</scope>
    <source>
        <strain evidence="2">LF1</strain>
    </source>
</reference>
<proteinExistence type="predicted"/>
<name>A0A0U1NYC4_9BACI</name>
<accession>A0A0U1NYC4</accession>
<dbReference type="Proteomes" id="UP000199087">
    <property type="component" value="Unassembled WGS sequence"/>
</dbReference>
<gene>
    <name evidence="1" type="ORF">BN000_02942</name>
</gene>